<name>A0A429Y870_9BACI</name>
<reference evidence="1" key="1">
    <citation type="submission" date="2018-12" db="EMBL/GenBank/DDBJ databases">
        <authorList>
            <person name="Sun L."/>
            <person name="Chen Z."/>
        </authorList>
    </citation>
    <scope>NUCLEOTIDE SEQUENCE [LARGE SCALE GENOMIC DNA]</scope>
    <source>
        <strain evidence="1">3-2-2</strain>
    </source>
</reference>
<gene>
    <name evidence="1" type="ORF">D4T97_003625</name>
</gene>
<organism evidence="1 2">
    <name type="scientific">Siminovitchia acidinfaciens</name>
    <dbReference type="NCBI Taxonomy" id="2321395"/>
    <lineage>
        <taxon>Bacteria</taxon>
        <taxon>Bacillati</taxon>
        <taxon>Bacillota</taxon>
        <taxon>Bacilli</taxon>
        <taxon>Bacillales</taxon>
        <taxon>Bacillaceae</taxon>
        <taxon>Siminovitchia</taxon>
    </lineage>
</organism>
<dbReference type="Proteomes" id="UP000287156">
    <property type="component" value="Unassembled WGS sequence"/>
</dbReference>
<dbReference type="OrthoDB" id="2716151at2"/>
<accession>A0A429Y870</accession>
<evidence type="ECO:0000313" key="1">
    <source>
        <dbReference type="EMBL" id="RST77578.1"/>
    </source>
</evidence>
<keyword evidence="2" id="KW-1185">Reference proteome</keyword>
<dbReference type="EMBL" id="QYTV02000001">
    <property type="protein sequence ID" value="RST77578.1"/>
    <property type="molecule type" value="Genomic_DNA"/>
</dbReference>
<proteinExistence type="predicted"/>
<protein>
    <submittedName>
        <fullName evidence="1">DUF2642 domain-containing protein</fullName>
    </submittedName>
</protein>
<dbReference type="RefSeq" id="WP_126047710.1">
    <property type="nucleotide sequence ID" value="NZ_QYTV02000001.1"/>
</dbReference>
<comment type="caution">
    <text evidence="1">The sequence shown here is derived from an EMBL/GenBank/DDBJ whole genome shotgun (WGS) entry which is preliminary data.</text>
</comment>
<sequence length="225" mass="25763">MNKIFQKLINEIVNIEISGKKYINGTLIDAGSDIAVIFDGKDYVYIPLVHIQSIKMADANEYNISGPTEPSVLVSEDGNNELSLRKVLTKGKGMFVEIYVTGKQELHGYLTSIMNNYFVFHSPVFKTMYITLNHLKWIIPYTQEKRPYGLESHNFPIQPTNTLLARSFEVQMEKFKNKMVVINLGENNTHIGKINNISEQMVEIQTARDEPILINLHHIKTLHQV</sequence>
<evidence type="ECO:0000313" key="2">
    <source>
        <dbReference type="Proteomes" id="UP000287156"/>
    </source>
</evidence>
<dbReference type="AlphaFoldDB" id="A0A429Y870"/>